<organism evidence="1 2">
    <name type="scientific">Actinocatenispora rupis</name>
    <dbReference type="NCBI Taxonomy" id="519421"/>
    <lineage>
        <taxon>Bacteria</taxon>
        <taxon>Bacillati</taxon>
        <taxon>Actinomycetota</taxon>
        <taxon>Actinomycetes</taxon>
        <taxon>Micromonosporales</taxon>
        <taxon>Micromonosporaceae</taxon>
        <taxon>Actinocatenispora</taxon>
    </lineage>
</organism>
<keyword evidence="2" id="KW-1185">Reference proteome</keyword>
<protein>
    <submittedName>
        <fullName evidence="1">Uncharacterized protein</fullName>
    </submittedName>
</protein>
<reference evidence="1" key="1">
    <citation type="submission" date="2021-01" db="EMBL/GenBank/DDBJ databases">
        <title>Whole genome shotgun sequence of Actinocatenispora rupis NBRC 107355.</title>
        <authorList>
            <person name="Komaki H."/>
            <person name="Tamura T."/>
        </authorList>
    </citation>
    <scope>NUCLEOTIDE SEQUENCE</scope>
    <source>
        <strain evidence="1">NBRC 107355</strain>
    </source>
</reference>
<name>A0A8J3J810_9ACTN</name>
<dbReference type="Proteomes" id="UP000612808">
    <property type="component" value="Unassembled WGS sequence"/>
</dbReference>
<proteinExistence type="predicted"/>
<accession>A0A8J3J810</accession>
<dbReference type="AlphaFoldDB" id="A0A8J3J810"/>
<evidence type="ECO:0000313" key="2">
    <source>
        <dbReference type="Proteomes" id="UP000612808"/>
    </source>
</evidence>
<dbReference type="EMBL" id="BOMB01000026">
    <property type="protein sequence ID" value="GID13675.1"/>
    <property type="molecule type" value="Genomic_DNA"/>
</dbReference>
<evidence type="ECO:0000313" key="1">
    <source>
        <dbReference type="EMBL" id="GID13675.1"/>
    </source>
</evidence>
<gene>
    <name evidence="1" type="ORF">Aru02nite_45640</name>
</gene>
<comment type="caution">
    <text evidence="1">The sequence shown here is derived from an EMBL/GenBank/DDBJ whole genome shotgun (WGS) entry which is preliminary data.</text>
</comment>
<sequence>MARDRISSRLIGSVPILGVGVGVGTGAVLWDMTAFHGRAVRAVESVGVVALSRSIGSGGVSGKALTAAVEFVRGATQRGPSRA</sequence>